<reference evidence="13" key="1">
    <citation type="journal article" date="2021" name="PeerJ">
        <title>Extensive microbial diversity within the chicken gut microbiome revealed by metagenomics and culture.</title>
        <authorList>
            <person name="Gilroy R."/>
            <person name="Ravi A."/>
            <person name="Getino M."/>
            <person name="Pursley I."/>
            <person name="Horton D.L."/>
            <person name="Alikhan N.F."/>
            <person name="Baker D."/>
            <person name="Gharbi K."/>
            <person name="Hall N."/>
            <person name="Watson M."/>
            <person name="Adriaenssens E.M."/>
            <person name="Foster-Nyarko E."/>
            <person name="Jarju S."/>
            <person name="Secka A."/>
            <person name="Antonio M."/>
            <person name="Oren A."/>
            <person name="Chaudhuri R.R."/>
            <person name="La Ragione R."/>
            <person name="Hildebrand F."/>
            <person name="Pallen M.J."/>
        </authorList>
    </citation>
    <scope>NUCLEOTIDE SEQUENCE</scope>
    <source>
        <strain evidence="13">ChiSxjej1B13-11762</strain>
    </source>
</reference>
<feature type="domain" description="ABC transmembrane type-1" evidence="12">
    <location>
        <begin position="23"/>
        <end position="301"/>
    </location>
</feature>
<dbReference type="Gene3D" id="3.40.50.300">
    <property type="entry name" value="P-loop containing nucleotide triphosphate hydrolases"/>
    <property type="match status" value="1"/>
</dbReference>
<comment type="subcellular location">
    <subcellularLocation>
        <location evidence="1">Cell membrane</location>
        <topology evidence="1">Multi-pass membrane protein</topology>
    </subcellularLocation>
</comment>
<keyword evidence="3" id="KW-1003">Cell membrane</keyword>
<evidence type="ECO:0000259" key="12">
    <source>
        <dbReference type="PROSITE" id="PS50929"/>
    </source>
</evidence>
<feature type="transmembrane region" description="Helical" evidence="10">
    <location>
        <begin position="55"/>
        <end position="74"/>
    </location>
</feature>
<feature type="compositionally biased region" description="Basic and acidic residues" evidence="9">
    <location>
        <begin position="578"/>
        <end position="590"/>
    </location>
</feature>
<dbReference type="InterPro" id="IPR017871">
    <property type="entry name" value="ABC_transporter-like_CS"/>
</dbReference>
<dbReference type="InterPro" id="IPR003593">
    <property type="entry name" value="AAA+_ATPase"/>
</dbReference>
<feature type="transmembrane region" description="Helical" evidence="10">
    <location>
        <begin position="278"/>
        <end position="299"/>
    </location>
</feature>
<dbReference type="CDD" id="cd18548">
    <property type="entry name" value="ABC_6TM_Tm287_like"/>
    <property type="match status" value="1"/>
</dbReference>
<dbReference type="Pfam" id="PF00005">
    <property type="entry name" value="ABC_tran"/>
    <property type="match status" value="1"/>
</dbReference>
<dbReference type="PROSITE" id="PS50929">
    <property type="entry name" value="ABC_TM1F"/>
    <property type="match status" value="1"/>
</dbReference>
<organism evidence="13 14">
    <name type="scientific">Candidatus Dorea gallistercoris</name>
    <dbReference type="NCBI Taxonomy" id="2838542"/>
    <lineage>
        <taxon>Bacteria</taxon>
        <taxon>Bacillati</taxon>
        <taxon>Bacillota</taxon>
        <taxon>Clostridia</taxon>
        <taxon>Lachnospirales</taxon>
        <taxon>Lachnospiraceae</taxon>
        <taxon>Dorea</taxon>
    </lineage>
</organism>
<dbReference type="InterPro" id="IPR039421">
    <property type="entry name" value="Type_1_exporter"/>
</dbReference>
<evidence type="ECO:0000256" key="8">
    <source>
        <dbReference type="ARBA" id="ARBA00023136"/>
    </source>
</evidence>
<dbReference type="AlphaFoldDB" id="A0A9D1UEL7"/>
<keyword evidence="5" id="KW-0547">Nucleotide-binding</keyword>
<sequence length="590" mass="65170">MGTIRTLLGEVKQYKSASIATPLFMILEVMMEMAIPFLMASIIDEGVNAGDIGHIYRVGAVMIAAALIGLLAGVGGGRYGAKASAGFARNLREAMFHNIQTFSFSNIDKYSTAGLVTRLTTDVTNVQNAYQMLLRMFTRAPASLVCAMVMAFAINARLAVIYLIAVIILGILLFLIMNHATRYFQQAFPKYDDLNASVQENVSAIRVVKAYVREEQETSRFKKASDNLCRIFTKAERNLVYNAPLMQFTVYGCILLISWLGAKMIVSSQLTEGELMSLLAYCLNILISLMMVSMVFVMVSMSMASVRRISEVLKETSDLHDPECPVKDVADGSIEFLHVDFAYQRDSEEPVLKDINLQIRSGETIGIIGGTGSAKTSLVNLVSRLYDVTGGEVLVGGRNVKEYEMEALRNQVSVVLQNNVLFSGSILENLRWGDKDATEEECRKACELACADEFIQRMPSGYQTHIEQGGTNVSGGQKQRLCIARALLKKPKILVLDDSTSAVDTATDAKIRKAFREEIPDTTKLIIAQRISSVRDADRIIVMEDGRVNGFGTHEELLKSNEIYREVYESQTQGGGDFDEKAGEQGCQDR</sequence>
<dbReference type="PROSITE" id="PS50893">
    <property type="entry name" value="ABC_TRANSPORTER_2"/>
    <property type="match status" value="1"/>
</dbReference>
<dbReference type="GO" id="GO:0005524">
    <property type="term" value="F:ATP binding"/>
    <property type="evidence" value="ECO:0007669"/>
    <property type="project" value="UniProtKB-KW"/>
</dbReference>
<dbReference type="Gene3D" id="1.20.1560.10">
    <property type="entry name" value="ABC transporter type 1, transmembrane domain"/>
    <property type="match status" value="1"/>
</dbReference>
<keyword evidence="7 10" id="KW-1133">Transmembrane helix</keyword>
<accession>A0A9D1UEL7</accession>
<gene>
    <name evidence="13" type="ORF">H9873_04960</name>
</gene>
<dbReference type="InterPro" id="IPR027417">
    <property type="entry name" value="P-loop_NTPase"/>
</dbReference>
<dbReference type="GO" id="GO:0015421">
    <property type="term" value="F:ABC-type oligopeptide transporter activity"/>
    <property type="evidence" value="ECO:0007669"/>
    <property type="project" value="TreeGrafter"/>
</dbReference>
<reference evidence="13" key="2">
    <citation type="submission" date="2021-04" db="EMBL/GenBank/DDBJ databases">
        <authorList>
            <person name="Gilroy R."/>
        </authorList>
    </citation>
    <scope>NUCLEOTIDE SEQUENCE</scope>
    <source>
        <strain evidence="13">ChiSxjej1B13-11762</strain>
    </source>
</reference>
<dbReference type="InterPro" id="IPR036640">
    <property type="entry name" value="ABC1_TM_sf"/>
</dbReference>
<evidence type="ECO:0000256" key="2">
    <source>
        <dbReference type="ARBA" id="ARBA00022448"/>
    </source>
</evidence>
<feature type="transmembrane region" description="Helical" evidence="10">
    <location>
        <begin position="248"/>
        <end position="266"/>
    </location>
</feature>
<evidence type="ECO:0000313" key="13">
    <source>
        <dbReference type="EMBL" id="HIW83655.1"/>
    </source>
</evidence>
<evidence type="ECO:0000259" key="11">
    <source>
        <dbReference type="PROSITE" id="PS50893"/>
    </source>
</evidence>
<dbReference type="Pfam" id="PF00664">
    <property type="entry name" value="ABC_membrane"/>
    <property type="match status" value="1"/>
</dbReference>
<evidence type="ECO:0000313" key="14">
    <source>
        <dbReference type="Proteomes" id="UP000824263"/>
    </source>
</evidence>
<dbReference type="SUPFAM" id="SSF90123">
    <property type="entry name" value="ABC transporter transmembrane region"/>
    <property type="match status" value="1"/>
</dbReference>
<dbReference type="SUPFAM" id="SSF52540">
    <property type="entry name" value="P-loop containing nucleoside triphosphate hydrolases"/>
    <property type="match status" value="1"/>
</dbReference>
<evidence type="ECO:0000256" key="1">
    <source>
        <dbReference type="ARBA" id="ARBA00004651"/>
    </source>
</evidence>
<keyword evidence="6 13" id="KW-0067">ATP-binding</keyword>
<dbReference type="FunFam" id="3.40.50.300:FF:000221">
    <property type="entry name" value="Multidrug ABC transporter ATP-binding protein"/>
    <property type="match status" value="1"/>
</dbReference>
<feature type="transmembrane region" description="Helical" evidence="10">
    <location>
        <begin position="160"/>
        <end position="180"/>
    </location>
</feature>
<keyword evidence="4 10" id="KW-0812">Transmembrane</keyword>
<feature type="transmembrane region" description="Helical" evidence="10">
    <location>
        <begin position="136"/>
        <end position="154"/>
    </location>
</feature>
<dbReference type="PANTHER" id="PTHR43394">
    <property type="entry name" value="ATP-DEPENDENT PERMEASE MDL1, MITOCHONDRIAL"/>
    <property type="match status" value="1"/>
</dbReference>
<evidence type="ECO:0000256" key="7">
    <source>
        <dbReference type="ARBA" id="ARBA00022989"/>
    </source>
</evidence>
<dbReference type="GO" id="GO:0005886">
    <property type="term" value="C:plasma membrane"/>
    <property type="evidence" value="ECO:0007669"/>
    <property type="project" value="UniProtKB-SubCell"/>
</dbReference>
<evidence type="ECO:0000256" key="10">
    <source>
        <dbReference type="SAM" id="Phobius"/>
    </source>
</evidence>
<proteinExistence type="predicted"/>
<dbReference type="PANTHER" id="PTHR43394:SF1">
    <property type="entry name" value="ATP-BINDING CASSETTE SUB-FAMILY B MEMBER 10, MITOCHONDRIAL"/>
    <property type="match status" value="1"/>
</dbReference>
<dbReference type="SMART" id="SM00382">
    <property type="entry name" value="AAA"/>
    <property type="match status" value="1"/>
</dbReference>
<dbReference type="InterPro" id="IPR003439">
    <property type="entry name" value="ABC_transporter-like_ATP-bd"/>
</dbReference>
<feature type="region of interest" description="Disordered" evidence="9">
    <location>
        <begin position="569"/>
        <end position="590"/>
    </location>
</feature>
<dbReference type="GO" id="GO:0016887">
    <property type="term" value="F:ATP hydrolysis activity"/>
    <property type="evidence" value="ECO:0007669"/>
    <property type="project" value="InterPro"/>
</dbReference>
<dbReference type="PROSITE" id="PS00211">
    <property type="entry name" value="ABC_TRANSPORTER_1"/>
    <property type="match status" value="1"/>
</dbReference>
<evidence type="ECO:0000256" key="6">
    <source>
        <dbReference type="ARBA" id="ARBA00022840"/>
    </source>
</evidence>
<evidence type="ECO:0000256" key="4">
    <source>
        <dbReference type="ARBA" id="ARBA00022692"/>
    </source>
</evidence>
<dbReference type="EMBL" id="DXGF01000092">
    <property type="protein sequence ID" value="HIW83655.1"/>
    <property type="molecule type" value="Genomic_DNA"/>
</dbReference>
<keyword evidence="8 10" id="KW-0472">Membrane</keyword>
<evidence type="ECO:0000256" key="5">
    <source>
        <dbReference type="ARBA" id="ARBA00022741"/>
    </source>
</evidence>
<evidence type="ECO:0000256" key="9">
    <source>
        <dbReference type="SAM" id="MobiDB-lite"/>
    </source>
</evidence>
<protein>
    <submittedName>
        <fullName evidence="13">ABC transporter ATP-binding protein/permease</fullName>
    </submittedName>
</protein>
<feature type="domain" description="ABC transporter" evidence="11">
    <location>
        <begin position="334"/>
        <end position="570"/>
    </location>
</feature>
<feature type="transmembrane region" description="Helical" evidence="10">
    <location>
        <begin position="21"/>
        <end position="43"/>
    </location>
</feature>
<comment type="caution">
    <text evidence="13">The sequence shown here is derived from an EMBL/GenBank/DDBJ whole genome shotgun (WGS) entry which is preliminary data.</text>
</comment>
<evidence type="ECO:0000256" key="3">
    <source>
        <dbReference type="ARBA" id="ARBA00022475"/>
    </source>
</evidence>
<dbReference type="Proteomes" id="UP000824263">
    <property type="component" value="Unassembled WGS sequence"/>
</dbReference>
<keyword evidence="2" id="KW-0813">Transport</keyword>
<name>A0A9D1UEL7_9FIRM</name>
<dbReference type="InterPro" id="IPR011527">
    <property type="entry name" value="ABC1_TM_dom"/>
</dbReference>